<feature type="domain" description="GP-PDE" evidence="1">
    <location>
        <begin position="13"/>
        <end position="260"/>
    </location>
</feature>
<organism evidence="2 3">
    <name type="scientific">Vibrio penaeicida</name>
    <dbReference type="NCBI Taxonomy" id="104609"/>
    <lineage>
        <taxon>Bacteria</taxon>
        <taxon>Pseudomonadati</taxon>
        <taxon>Pseudomonadota</taxon>
        <taxon>Gammaproteobacteria</taxon>
        <taxon>Vibrionales</taxon>
        <taxon>Vibrionaceae</taxon>
        <taxon>Vibrio</taxon>
    </lineage>
</organism>
<protein>
    <submittedName>
        <fullName evidence="2">Glycerophosphoryl diester phosphodiesterase</fullName>
    </submittedName>
</protein>
<accession>A0AAV5NQ18</accession>
<dbReference type="InterPro" id="IPR030395">
    <property type="entry name" value="GP_PDE_dom"/>
</dbReference>
<dbReference type="GO" id="GO:0008081">
    <property type="term" value="F:phosphoric diester hydrolase activity"/>
    <property type="evidence" value="ECO:0007669"/>
    <property type="project" value="InterPro"/>
</dbReference>
<dbReference type="RefSeq" id="WP_126609896.1">
    <property type="nucleotide sequence ID" value="NZ_AP025145.1"/>
</dbReference>
<proteinExistence type="predicted"/>
<dbReference type="Pfam" id="PF03009">
    <property type="entry name" value="GDPD"/>
    <property type="match status" value="1"/>
</dbReference>
<dbReference type="EMBL" id="BSNX01000016">
    <property type="protein sequence ID" value="GLQ72515.1"/>
    <property type="molecule type" value="Genomic_DNA"/>
</dbReference>
<dbReference type="GO" id="GO:0006629">
    <property type="term" value="P:lipid metabolic process"/>
    <property type="evidence" value="ECO:0007669"/>
    <property type="project" value="InterPro"/>
</dbReference>
<gene>
    <name evidence="2" type="ORF">GCM10007932_18750</name>
</gene>
<evidence type="ECO:0000313" key="3">
    <source>
        <dbReference type="Proteomes" id="UP001156690"/>
    </source>
</evidence>
<dbReference type="PROSITE" id="PS51704">
    <property type="entry name" value="GP_PDE"/>
    <property type="match status" value="1"/>
</dbReference>
<reference evidence="3" key="1">
    <citation type="journal article" date="2019" name="Int. J. Syst. Evol. Microbiol.">
        <title>The Global Catalogue of Microorganisms (GCM) 10K type strain sequencing project: providing services to taxonomists for standard genome sequencing and annotation.</title>
        <authorList>
            <consortium name="The Broad Institute Genomics Platform"/>
            <consortium name="The Broad Institute Genome Sequencing Center for Infectious Disease"/>
            <person name="Wu L."/>
            <person name="Ma J."/>
        </authorList>
    </citation>
    <scope>NUCLEOTIDE SEQUENCE [LARGE SCALE GENOMIC DNA]</scope>
    <source>
        <strain evidence="3">NBRC 15640</strain>
    </source>
</reference>
<name>A0AAV5NQ18_9VIBR</name>
<dbReference type="InterPro" id="IPR017946">
    <property type="entry name" value="PLC-like_Pdiesterase_TIM-brl"/>
</dbReference>
<dbReference type="SUPFAM" id="SSF51695">
    <property type="entry name" value="PLC-like phosphodiesterases"/>
    <property type="match status" value="1"/>
</dbReference>
<keyword evidence="3" id="KW-1185">Reference proteome</keyword>
<evidence type="ECO:0000259" key="1">
    <source>
        <dbReference type="PROSITE" id="PS51704"/>
    </source>
</evidence>
<dbReference type="PANTHER" id="PTHR46211">
    <property type="entry name" value="GLYCEROPHOSPHORYL DIESTER PHOSPHODIESTERASE"/>
    <property type="match status" value="1"/>
</dbReference>
<dbReference type="PANTHER" id="PTHR46211:SF1">
    <property type="entry name" value="GLYCEROPHOSPHODIESTER PHOSPHODIESTERASE, CYTOPLASMIC"/>
    <property type="match status" value="1"/>
</dbReference>
<sequence>MSFNFHVAHLGKVLVNSHRGYCHVYPENTLPAFEGALQEGTHSIEIDVAMTTDNEIVVIHDHSVDRTSNGTGYVEQMSLSDLSALDFGGWFDQSFAGTKIPTLRECLIWAMDSGVGLVVEVKQRKRHKEFISELDKLLKSLPGSIEHIQLLSFDHVLLNIAKSSIENLNIQVVTLARYNDQLAAVKASNADCVCVEYPHVHVEDLQAYKNEGLCVRMFLPTMSNGLSPTEHFNRHFGYDVHNEIIGWLRDGLIDMISHDDIAMLKSLVYEAGLEPV</sequence>
<dbReference type="AlphaFoldDB" id="A0AAV5NQ18"/>
<evidence type="ECO:0000313" key="2">
    <source>
        <dbReference type="EMBL" id="GLQ72515.1"/>
    </source>
</evidence>
<comment type="caution">
    <text evidence="2">The sequence shown here is derived from an EMBL/GenBank/DDBJ whole genome shotgun (WGS) entry which is preliminary data.</text>
</comment>
<dbReference type="Gene3D" id="3.20.20.190">
    <property type="entry name" value="Phosphatidylinositol (PI) phosphodiesterase"/>
    <property type="match status" value="1"/>
</dbReference>
<dbReference type="Proteomes" id="UP001156690">
    <property type="component" value="Unassembled WGS sequence"/>
</dbReference>